<dbReference type="PATRIC" id="fig|909613.9.peg.2442"/>
<dbReference type="RefSeq" id="WP_035281747.1">
    <property type="nucleotide sequence ID" value="NZ_AYXG01000083.1"/>
</dbReference>
<dbReference type="SUPFAM" id="SSF51735">
    <property type="entry name" value="NAD(P)-binding Rossmann-fold domains"/>
    <property type="match status" value="1"/>
</dbReference>
<proteinExistence type="inferred from homology"/>
<dbReference type="InterPro" id="IPR008030">
    <property type="entry name" value="NmrA-like"/>
</dbReference>
<organism evidence="4 5">
    <name type="scientific">Actinokineospora spheciospongiae</name>
    <dbReference type="NCBI Taxonomy" id="909613"/>
    <lineage>
        <taxon>Bacteria</taxon>
        <taxon>Bacillati</taxon>
        <taxon>Actinomycetota</taxon>
        <taxon>Actinomycetes</taxon>
        <taxon>Pseudonocardiales</taxon>
        <taxon>Pseudonocardiaceae</taxon>
        <taxon>Actinokineospora</taxon>
    </lineage>
</organism>
<accession>W7J8B9</accession>
<keyword evidence="2" id="KW-0521">NADP</keyword>
<dbReference type="Pfam" id="PF05368">
    <property type="entry name" value="NmrA"/>
    <property type="match status" value="1"/>
</dbReference>
<dbReference type="OrthoDB" id="319724at2"/>
<comment type="caution">
    <text evidence="4">The sequence shown here is derived from an EMBL/GenBank/DDBJ whole genome shotgun (WGS) entry which is preliminary data.</text>
</comment>
<dbReference type="PANTHER" id="PTHR42748:SF7">
    <property type="entry name" value="NMRA LIKE REDOX SENSOR 1-RELATED"/>
    <property type="match status" value="1"/>
</dbReference>
<name>W7J8B9_9PSEU</name>
<dbReference type="STRING" id="909613.UO65_2438"/>
<dbReference type="Gene3D" id="3.40.50.720">
    <property type="entry name" value="NAD(P)-binding Rossmann-like Domain"/>
    <property type="match status" value="1"/>
</dbReference>
<gene>
    <name evidence="4" type="ORF">UO65_2438</name>
</gene>
<keyword evidence="5" id="KW-1185">Reference proteome</keyword>
<evidence type="ECO:0000256" key="2">
    <source>
        <dbReference type="ARBA" id="ARBA00022857"/>
    </source>
</evidence>
<feature type="domain" description="NmrA-like" evidence="3">
    <location>
        <begin position="8"/>
        <end position="237"/>
    </location>
</feature>
<comment type="similarity">
    <text evidence="1">Belongs to the NmrA-type oxidoreductase family.</text>
</comment>
<protein>
    <recommendedName>
        <fullName evidence="3">NmrA-like domain-containing protein</fullName>
    </recommendedName>
</protein>
<dbReference type="EMBL" id="AYXG01000083">
    <property type="protein sequence ID" value="EWC62259.1"/>
    <property type="molecule type" value="Genomic_DNA"/>
</dbReference>
<dbReference type="InterPro" id="IPR036291">
    <property type="entry name" value="NAD(P)-bd_dom_sf"/>
</dbReference>
<evidence type="ECO:0000256" key="1">
    <source>
        <dbReference type="ARBA" id="ARBA00006328"/>
    </source>
</evidence>
<dbReference type="eggNOG" id="COG0702">
    <property type="taxonomic scope" value="Bacteria"/>
</dbReference>
<evidence type="ECO:0000313" key="4">
    <source>
        <dbReference type="EMBL" id="EWC62259.1"/>
    </source>
</evidence>
<dbReference type="Proteomes" id="UP000019277">
    <property type="component" value="Unassembled WGS sequence"/>
</dbReference>
<evidence type="ECO:0000313" key="5">
    <source>
        <dbReference type="Proteomes" id="UP000019277"/>
    </source>
</evidence>
<dbReference type="InterPro" id="IPR051164">
    <property type="entry name" value="NmrA-like_oxidored"/>
</dbReference>
<dbReference type="PANTHER" id="PTHR42748">
    <property type="entry name" value="NITROGEN METABOLITE REPRESSION PROTEIN NMRA FAMILY MEMBER"/>
    <property type="match status" value="1"/>
</dbReference>
<reference evidence="4 5" key="1">
    <citation type="journal article" date="2014" name="Genome Announc.">
        <title>Draft Genome Sequence of the Antitrypanosomally Active Sponge-Associated Bacterium Actinokineospora sp. Strain EG49.</title>
        <authorList>
            <person name="Harjes J."/>
            <person name="Ryu T."/>
            <person name="Abdelmohsen U.R."/>
            <person name="Moitinho-Silva L."/>
            <person name="Horn H."/>
            <person name="Ravasi T."/>
            <person name="Hentschel U."/>
        </authorList>
    </citation>
    <scope>NUCLEOTIDE SEQUENCE [LARGE SCALE GENOMIC DNA]</scope>
    <source>
        <strain evidence="4 5">EG49</strain>
    </source>
</reference>
<evidence type="ECO:0000259" key="3">
    <source>
        <dbReference type="Pfam" id="PF05368"/>
    </source>
</evidence>
<dbReference type="AlphaFoldDB" id="W7J8B9"/>
<sequence length="286" mass="29193">MTRSEPPVLVLGATGGQGGAVLRALRDAGWPVRALVRDPAAPAAARLAAAGVELAVGGFTDRAALAAAMSGAAAAFALTTPFESGVDAEVAQGRAILGAATDAGLPHLVFASVAGATAGTGVPHFESKAAVERELAAGDVPHTVVAPTYFFDNALGGAAQLRAGVLALPLPADHPLQQLDRDDLGRFVAEVLAAPGEYAGARVELAGDAPTPAQMAHDLGAALGRPVRHEHVPLESITSPDMSAMWRFLNGDGYQADIAALRRDHGTVGWTRFGTWADRTFSGDSD</sequence>